<proteinExistence type="predicted"/>
<reference evidence="3" key="1">
    <citation type="journal article" date="2019" name="Int. J. Syst. Evol. Microbiol.">
        <title>The Global Catalogue of Microorganisms (GCM) 10K type strain sequencing project: providing services to taxonomists for standard genome sequencing and annotation.</title>
        <authorList>
            <consortium name="The Broad Institute Genomics Platform"/>
            <consortium name="The Broad Institute Genome Sequencing Center for Infectious Disease"/>
            <person name="Wu L."/>
            <person name="Ma J."/>
        </authorList>
    </citation>
    <scope>NUCLEOTIDE SEQUENCE [LARGE SCALE GENOMIC DNA]</scope>
    <source>
        <strain evidence="3">CGMCC 1.18439</strain>
    </source>
</reference>
<dbReference type="RefSeq" id="WP_189642343.1">
    <property type="nucleotide sequence ID" value="NZ_BNAL01000006.1"/>
</dbReference>
<dbReference type="Gene3D" id="1.25.40.10">
    <property type="entry name" value="Tetratricopeptide repeat domain"/>
    <property type="match status" value="1"/>
</dbReference>
<dbReference type="InterPro" id="IPR011717">
    <property type="entry name" value="TPR-4"/>
</dbReference>
<dbReference type="PIRSF" id="PIRSF030959">
    <property type="entry name" value="UCP030959"/>
    <property type="match status" value="1"/>
</dbReference>
<dbReference type="EMBL" id="BNAL01000006">
    <property type="protein sequence ID" value="GHF98035.1"/>
    <property type="molecule type" value="Genomic_DNA"/>
</dbReference>
<feature type="transmembrane region" description="Helical" evidence="1">
    <location>
        <begin position="39"/>
        <end position="61"/>
    </location>
</feature>
<accession>A0ABQ3K3W7</accession>
<keyword evidence="1" id="KW-1133">Transmembrane helix</keyword>
<comment type="caution">
    <text evidence="2">The sequence shown here is derived from an EMBL/GenBank/DDBJ whole genome shotgun (WGS) entry which is preliminary data.</text>
</comment>
<name>A0ABQ3K3W7_9DEIO</name>
<dbReference type="SUPFAM" id="SSF48452">
    <property type="entry name" value="TPR-like"/>
    <property type="match status" value="1"/>
</dbReference>
<gene>
    <name evidence="2" type="ORF">GCM10017783_07500</name>
</gene>
<keyword evidence="1" id="KW-0472">Membrane</keyword>
<dbReference type="Pfam" id="PF07721">
    <property type="entry name" value="TPR_4"/>
    <property type="match status" value="3"/>
</dbReference>
<keyword evidence="1" id="KW-0812">Transmembrane</keyword>
<dbReference type="InterPro" id="IPR011990">
    <property type="entry name" value="TPR-like_helical_dom_sf"/>
</dbReference>
<protein>
    <recommendedName>
        <fullName evidence="4">Tetratricopeptide repeat protein</fullName>
    </recommendedName>
</protein>
<dbReference type="Proteomes" id="UP000632154">
    <property type="component" value="Unassembled WGS sequence"/>
</dbReference>
<organism evidence="2 3">
    <name type="scientific">Deinococcus piscis</name>
    <dbReference type="NCBI Taxonomy" id="394230"/>
    <lineage>
        <taxon>Bacteria</taxon>
        <taxon>Thermotogati</taxon>
        <taxon>Deinococcota</taxon>
        <taxon>Deinococci</taxon>
        <taxon>Deinococcales</taxon>
        <taxon>Deinococcaceae</taxon>
        <taxon>Deinococcus</taxon>
    </lineage>
</organism>
<evidence type="ECO:0000256" key="1">
    <source>
        <dbReference type="SAM" id="Phobius"/>
    </source>
</evidence>
<evidence type="ECO:0000313" key="2">
    <source>
        <dbReference type="EMBL" id="GHF98035.1"/>
    </source>
</evidence>
<evidence type="ECO:0008006" key="4">
    <source>
        <dbReference type="Google" id="ProtNLM"/>
    </source>
</evidence>
<feature type="transmembrane region" description="Helical" evidence="1">
    <location>
        <begin position="14"/>
        <end position="32"/>
    </location>
</feature>
<dbReference type="InterPro" id="IPR014562">
    <property type="entry name" value="UCP030959_TPR_rpt-cont"/>
</dbReference>
<keyword evidence="3" id="KW-1185">Reference proteome</keyword>
<sequence>MELTGTGLYGLPNFVWAIIYVLNIICLVHALVTRNWLWAAFLAFGVFISQGGLFVTLFYAFSELFPALRGSGTRTRRAVQHTVQTGVEAVKPLETKIAEAQTALDRSDTLANRSSLAHLLTRAGRLDEAQATLHPLLTGIYRDDPVVLLTSAQLDLAQGQPAVAESKLSQVELQTSAATRTRALTLLAEAQAQQGNLDGAEARYQEAMHAATTEEPRARYAEFLLKQGRAEQAHEVLNRLLQIENEATPLYRRQEREWFELAAKLRRQLRR</sequence>
<evidence type="ECO:0000313" key="3">
    <source>
        <dbReference type="Proteomes" id="UP000632154"/>
    </source>
</evidence>